<organism evidence="1 2">
    <name type="scientific">Rhizobium mayense</name>
    <dbReference type="NCBI Taxonomy" id="1312184"/>
    <lineage>
        <taxon>Bacteria</taxon>
        <taxon>Pseudomonadati</taxon>
        <taxon>Pseudomonadota</taxon>
        <taxon>Alphaproteobacteria</taxon>
        <taxon>Hyphomicrobiales</taxon>
        <taxon>Rhizobiaceae</taxon>
        <taxon>Rhizobium/Agrobacterium group</taxon>
        <taxon>Rhizobium</taxon>
    </lineage>
</organism>
<gene>
    <name evidence="1" type="ORF">PY649_19035</name>
</gene>
<evidence type="ECO:0000313" key="1">
    <source>
        <dbReference type="EMBL" id="MDL2401005.1"/>
    </source>
</evidence>
<comment type="caution">
    <text evidence="1">The sequence shown here is derived from an EMBL/GenBank/DDBJ whole genome shotgun (WGS) entry which is preliminary data.</text>
</comment>
<accession>A0ABT7JXG3</accession>
<dbReference type="RefSeq" id="WP_285870174.1">
    <property type="nucleotide sequence ID" value="NZ_JARFYM010000015.1"/>
</dbReference>
<name>A0ABT7JXG3_9HYPH</name>
<dbReference type="Proteomes" id="UP001172645">
    <property type="component" value="Unassembled WGS sequence"/>
</dbReference>
<proteinExistence type="predicted"/>
<dbReference type="EMBL" id="JARFYM010000015">
    <property type="protein sequence ID" value="MDL2401005.1"/>
    <property type="molecule type" value="Genomic_DNA"/>
</dbReference>
<protein>
    <submittedName>
        <fullName evidence="1">Uncharacterized protein</fullName>
    </submittedName>
</protein>
<keyword evidence="2" id="KW-1185">Reference proteome</keyword>
<evidence type="ECO:0000313" key="2">
    <source>
        <dbReference type="Proteomes" id="UP001172645"/>
    </source>
</evidence>
<sequence length="75" mass="8635">MQKAPSETRRWLDDMAVTLKRTPSAALVVMKVLGHFPMSEKTTAFRPYFQDALELMRISQTELMYADGLRWISNG</sequence>
<reference evidence="1" key="1">
    <citation type="submission" date="2023-06" db="EMBL/GenBank/DDBJ databases">
        <title>Phylogenetic Diversity of Rhizobium strains.</title>
        <authorList>
            <person name="Moura F.T."/>
            <person name="Helene L.C.F."/>
            <person name="Hungria M."/>
        </authorList>
    </citation>
    <scope>NUCLEOTIDE SEQUENCE</scope>
    <source>
        <strain evidence="1">CCGE526</strain>
    </source>
</reference>